<accession>A0A0F4YWC0</accession>
<gene>
    <name evidence="2" type="ORF">T310_3596</name>
</gene>
<dbReference type="AlphaFoldDB" id="A0A0F4YWC0"/>
<dbReference type="OrthoDB" id="188042at2759"/>
<evidence type="ECO:0000313" key="2">
    <source>
        <dbReference type="EMBL" id="KKA22390.1"/>
    </source>
</evidence>
<comment type="caution">
    <text evidence="2">The sequence shown here is derived from an EMBL/GenBank/DDBJ whole genome shotgun (WGS) entry which is preliminary data.</text>
</comment>
<feature type="compositionally biased region" description="Acidic residues" evidence="1">
    <location>
        <begin position="365"/>
        <end position="376"/>
    </location>
</feature>
<reference evidence="2 3" key="1">
    <citation type="submission" date="2015-04" db="EMBL/GenBank/DDBJ databases">
        <authorList>
            <person name="Heijne W.H."/>
            <person name="Fedorova N.D."/>
            <person name="Nierman W.C."/>
            <person name="Vollebregt A.W."/>
            <person name="Zhao Z."/>
            <person name="Wu L."/>
            <person name="Kumar M."/>
            <person name="Stam H."/>
            <person name="van den Berg M.A."/>
            <person name="Pel H.J."/>
        </authorList>
    </citation>
    <scope>NUCLEOTIDE SEQUENCE [LARGE SCALE GENOMIC DNA]</scope>
    <source>
        <strain evidence="2 3">CBS 393.64</strain>
    </source>
</reference>
<proteinExistence type="predicted"/>
<feature type="compositionally biased region" description="Basic and acidic residues" evidence="1">
    <location>
        <begin position="1"/>
        <end position="10"/>
    </location>
</feature>
<dbReference type="STRING" id="1408163.A0A0F4YWC0"/>
<protein>
    <recommendedName>
        <fullName evidence="4">Vacuolar protein sorting protein 62</fullName>
    </recommendedName>
</protein>
<dbReference type="PANTHER" id="PTHR48172">
    <property type="match status" value="1"/>
</dbReference>
<dbReference type="Pfam" id="PF06101">
    <property type="entry name" value="Vps62"/>
    <property type="match status" value="1"/>
</dbReference>
<evidence type="ECO:0000256" key="1">
    <source>
        <dbReference type="SAM" id="MobiDB-lite"/>
    </source>
</evidence>
<sequence>MRISKPEQRFRPSLRLSKADRQRAGMNASDDVDMLGLLCPSWSTTVKSVILRTPVVLVLLHIPTDPSHGGQVPLPSPSPAALSPSVDIPSRGPVLSLLSLRAPAAELDSLAPIPLITAPLSAGLVEHFGLRPSRDPLRAGFPAGPGQALPTSRPNLNPVVASGRPGVLPFVQPMPSRISKAVIAVLSSLITYVCINSFVRAVKPSLFIWSEEDLEESEWVATSNSWLDRKACRWLGVCGLAHVKLVHASVGPRRVQHQQPLNDDDDGLWRLDWTDANGTVEDWSHDERVLREIPGYVLEYSPLGGWRHPTLRDLDELNQWEHGKHVYLTSNDDVEERPAWLAGERNIPRPGDAEPEEPLPGVPDDPLDGGLDDESDEDRAKWYDVGEGEDNVSARVTGSNSSSEDREYVDRLRRRYGGHAIRGDTRSGGRSDAPAVLVVVDKGHGIVDAFWFFFYSYNLGNAVLNIRFGNHVGDWEHCLVRFYQGKPKALFFSAHTAGEAYSYGAVEKRGRRPVIYSAVGTHAMYATPGIHEYILPWGLLHDETDRGPLWDPLLNLHSYTYNHQTDVLRPSTLSPTAPTEWFYFNGHWGDKFYPLGDRRQYRFAGQYHYVNGPLGPRFKHLGRRKVCQGGYTDPCVIRNYIGEERRAKRWARVGTGEELQDEDLQTILDRQAAAMARGS</sequence>
<keyword evidence="3" id="KW-1185">Reference proteome</keyword>
<evidence type="ECO:0000313" key="3">
    <source>
        <dbReference type="Proteomes" id="UP000053958"/>
    </source>
</evidence>
<name>A0A0F4YWC0_RASE3</name>
<feature type="region of interest" description="Disordered" evidence="1">
    <location>
        <begin position="1"/>
        <end position="25"/>
    </location>
</feature>
<dbReference type="InterPro" id="IPR009291">
    <property type="entry name" value="Vps62"/>
</dbReference>
<dbReference type="GeneID" id="25315945"/>
<dbReference type="Proteomes" id="UP000053958">
    <property type="component" value="Unassembled WGS sequence"/>
</dbReference>
<evidence type="ECO:0008006" key="4">
    <source>
        <dbReference type="Google" id="ProtNLM"/>
    </source>
</evidence>
<organism evidence="2 3">
    <name type="scientific">Rasamsonia emersonii (strain ATCC 16479 / CBS 393.64 / IMI 116815)</name>
    <dbReference type="NCBI Taxonomy" id="1408163"/>
    <lineage>
        <taxon>Eukaryota</taxon>
        <taxon>Fungi</taxon>
        <taxon>Dikarya</taxon>
        <taxon>Ascomycota</taxon>
        <taxon>Pezizomycotina</taxon>
        <taxon>Eurotiomycetes</taxon>
        <taxon>Eurotiomycetidae</taxon>
        <taxon>Eurotiales</taxon>
        <taxon>Trichocomaceae</taxon>
        <taxon>Rasamsonia</taxon>
    </lineage>
</organism>
<dbReference type="PANTHER" id="PTHR48172:SF2">
    <property type="entry name" value="VACUOLAR PROTEIN SORTING PROTEIN 62"/>
    <property type="match status" value="1"/>
</dbReference>
<dbReference type="EMBL" id="LASV01000143">
    <property type="protein sequence ID" value="KKA22390.1"/>
    <property type="molecule type" value="Genomic_DNA"/>
</dbReference>
<dbReference type="RefSeq" id="XP_013329002.1">
    <property type="nucleotide sequence ID" value="XM_013473548.1"/>
</dbReference>
<feature type="region of interest" description="Disordered" evidence="1">
    <location>
        <begin position="342"/>
        <end position="376"/>
    </location>
</feature>